<gene>
    <name evidence="1" type="primary">mptD</name>
    <name evidence="3" type="ORF">SBU_001067</name>
</gene>
<dbReference type="HAMAP" id="MF_02130">
    <property type="entry name" value="DHNA_arch"/>
    <property type="match status" value="1"/>
</dbReference>
<dbReference type="SUPFAM" id="SSF143560">
    <property type="entry name" value="MK0786-like"/>
    <property type="match status" value="1"/>
</dbReference>
<evidence type="ECO:0000259" key="2">
    <source>
        <dbReference type="Pfam" id="PF04038"/>
    </source>
</evidence>
<comment type="similarity">
    <text evidence="1">Belongs to the archaeal dihydroneopterin aldolase family.</text>
</comment>
<dbReference type="Proteomes" id="UP000185779">
    <property type="component" value="Unassembled WGS sequence"/>
</dbReference>
<organism evidence="3 4">
    <name type="scientific">Candidatus Syntropharchaeum butanivorans</name>
    <dbReference type="NCBI Taxonomy" id="1839936"/>
    <lineage>
        <taxon>Archaea</taxon>
        <taxon>Methanobacteriati</taxon>
        <taxon>Methanobacteriota</taxon>
        <taxon>Stenosarchaea group</taxon>
        <taxon>Methanomicrobia</taxon>
        <taxon>Methanosarcinales</taxon>
        <taxon>ANME-2 cluster</taxon>
        <taxon>Candidatus Syntropharchaeum</taxon>
    </lineage>
</organism>
<proteinExistence type="inferred from homology"/>
<feature type="binding site" evidence="1">
    <location>
        <position position="11"/>
    </location>
    <ligand>
        <name>substrate</name>
    </ligand>
</feature>
<keyword evidence="1" id="KW-0456">Lyase</keyword>
<keyword evidence="4" id="KW-1185">Reference proteome</keyword>
<dbReference type="InterPro" id="IPR007181">
    <property type="entry name" value="MtpD_C"/>
</dbReference>
<dbReference type="GO" id="GO:0004150">
    <property type="term" value="F:dihydroneopterin aldolase activity"/>
    <property type="evidence" value="ECO:0007669"/>
    <property type="project" value="UniProtKB-UniRule"/>
</dbReference>
<dbReference type="InterPro" id="IPR036839">
    <property type="entry name" value="MptD_sf"/>
</dbReference>
<protein>
    <recommendedName>
        <fullName evidence="1">Dihydroneopterin aldolase</fullName>
        <shortName evidence="1">DHNA</shortName>
        <ecNumber evidence="1">4.1.2.25</ecNumber>
    </recommendedName>
    <alternativeName>
        <fullName evidence="1">7,8-dihydroneopterin aldolase</fullName>
    </alternativeName>
</protein>
<sequence length="111" mass="12616">MISLRDQAIFEAGIKLGALYHQFTGTPVSPESADSLERAIEESIRNQPYVESIKVRIDREVLKKNINRFGYAELNGLMLEVELLVKVGDVRVHARMRVVDGYPLMSLERVD</sequence>
<dbReference type="EC" id="4.1.2.25" evidence="1"/>
<dbReference type="Pfam" id="PF04038">
    <property type="entry name" value="DHNA"/>
    <property type="match status" value="1"/>
</dbReference>
<dbReference type="GO" id="GO:2001118">
    <property type="term" value="P:tetrahydromethanopterin biosynthetic process"/>
    <property type="evidence" value="ECO:0007669"/>
    <property type="project" value="UniProtKB-UniRule"/>
</dbReference>
<evidence type="ECO:0000256" key="1">
    <source>
        <dbReference type="HAMAP-Rule" id="MF_02130"/>
    </source>
</evidence>
<dbReference type="AlphaFoldDB" id="A0A1F2P4H5"/>
<comment type="caution">
    <text evidence="3">The sequence shown here is derived from an EMBL/GenBank/DDBJ whole genome shotgun (WGS) entry which is preliminary data.</text>
</comment>
<name>A0A1F2P4H5_9EURY</name>
<comment type="pathway">
    <text evidence="1">Cofactor biosynthesis; 5,6,7,8-tetrahydromethanopterin biosynthesis.</text>
</comment>
<evidence type="ECO:0000313" key="3">
    <source>
        <dbReference type="EMBL" id="OFV66130.1"/>
    </source>
</evidence>
<comment type="catalytic activity">
    <reaction evidence="1">
        <text>7,8-dihydroneopterin = 6-hydroxymethyl-7,8-dihydropterin + glycolaldehyde</text>
        <dbReference type="Rhea" id="RHEA:10540"/>
        <dbReference type="ChEBI" id="CHEBI:17001"/>
        <dbReference type="ChEBI" id="CHEBI:17071"/>
        <dbReference type="ChEBI" id="CHEBI:44841"/>
        <dbReference type="EC" id="4.1.2.25"/>
    </reaction>
</comment>
<dbReference type="Gene3D" id="3.30.1300.20">
    <property type="entry name" value="7,8-dihydroneopterin aldolase (MptD)"/>
    <property type="match status" value="1"/>
</dbReference>
<accession>A0A1F2P4H5</accession>
<comment type="subunit">
    <text evidence="1">Homotetramer.</text>
</comment>
<feature type="domain" description="Dihydroneopterin aldolase MtpD C-terminal" evidence="2">
    <location>
        <begin position="5"/>
        <end position="108"/>
    </location>
</feature>
<comment type="function">
    <text evidence="1">Catalyzes the conversion of 7,8-dihydroneopterin (H2Neo) to 6-hydroxymethyl-7,8-dihydropterin (6-HMD).</text>
</comment>
<evidence type="ECO:0000313" key="4">
    <source>
        <dbReference type="Proteomes" id="UP000185779"/>
    </source>
</evidence>
<dbReference type="InterPro" id="IPR027508">
    <property type="entry name" value="DHN_aldolase_MptD"/>
</dbReference>
<reference evidence="3" key="1">
    <citation type="submission" date="2016-05" db="EMBL/GenBank/DDBJ databases">
        <title>Microbial consortia oxidize butane by reversing methanogenesis.</title>
        <authorList>
            <person name="Laso-Perez R."/>
            <person name="Richter M."/>
            <person name="Wegener G."/>
            <person name="Musat F."/>
        </authorList>
    </citation>
    <scope>NUCLEOTIDE SEQUENCE [LARGE SCALE GENOMIC DNA]</scope>
    <source>
        <strain evidence="3">BOX1</strain>
    </source>
</reference>
<dbReference type="PATRIC" id="fig|1839936.3.peg.1077"/>
<dbReference type="STRING" id="1839936.SBU_001067"/>
<dbReference type="UniPathway" id="UPA00065"/>
<dbReference type="EMBL" id="LYOR01000004">
    <property type="protein sequence ID" value="OFV66130.1"/>
    <property type="molecule type" value="Genomic_DNA"/>
</dbReference>
<feature type="binding site" evidence="1">
    <location>
        <position position="105"/>
    </location>
    <ligand>
        <name>substrate</name>
    </ligand>
</feature>